<dbReference type="AlphaFoldDB" id="A0A3S0JMW8"/>
<evidence type="ECO:0008006" key="4">
    <source>
        <dbReference type="Google" id="ProtNLM"/>
    </source>
</evidence>
<feature type="region of interest" description="Disordered" evidence="1">
    <location>
        <begin position="1"/>
        <end position="25"/>
    </location>
</feature>
<comment type="caution">
    <text evidence="2">The sequence shown here is derived from an EMBL/GenBank/DDBJ whole genome shotgun (WGS) entry which is preliminary data.</text>
</comment>
<dbReference type="Pfam" id="PF01503">
    <property type="entry name" value="PRA-PH"/>
    <property type="match status" value="1"/>
</dbReference>
<organism evidence="2 3">
    <name type="scientific">Deinococcus radiophilus</name>
    <dbReference type="NCBI Taxonomy" id="32062"/>
    <lineage>
        <taxon>Bacteria</taxon>
        <taxon>Thermotogati</taxon>
        <taxon>Deinococcota</taxon>
        <taxon>Deinococci</taxon>
        <taxon>Deinococcales</taxon>
        <taxon>Deinococcaceae</taxon>
        <taxon>Deinococcus</taxon>
    </lineage>
</organism>
<name>A0A3S0JMW8_9DEIO</name>
<evidence type="ECO:0000313" key="2">
    <source>
        <dbReference type="EMBL" id="RTR25351.1"/>
    </source>
</evidence>
<accession>A0A3S0JMW8</accession>
<gene>
    <name evidence="2" type="ORF">EJ104_11240</name>
</gene>
<dbReference type="OrthoDB" id="9810101at2"/>
<evidence type="ECO:0000313" key="3">
    <source>
        <dbReference type="Proteomes" id="UP000277766"/>
    </source>
</evidence>
<reference evidence="2 3" key="1">
    <citation type="submission" date="2018-12" db="EMBL/GenBank/DDBJ databases">
        <title>Deinococcus radiophilus ATCC 27603 genome sequencing and assembly.</title>
        <authorList>
            <person name="Maclea K.S."/>
            <person name="Maynard C.R."/>
        </authorList>
    </citation>
    <scope>NUCLEOTIDE SEQUENCE [LARGE SCALE GENOMIC DNA]</scope>
    <source>
        <strain evidence="2 3">ATCC 27603</strain>
    </source>
</reference>
<evidence type="ECO:0000256" key="1">
    <source>
        <dbReference type="SAM" id="MobiDB-lite"/>
    </source>
</evidence>
<sequence length="142" mass="15266">MPTAALKEFQEAVGEAPPEHPTLPSPELLAFRAGLLREEWQEVEEELEVLAQRLDGASEGASETDPATALAPLAHELTDLLYVAYGTLTQLGVDAEATFAAVHAANMQKMGGPVREDGKLLKPAGWQPADIRAVLERQLQEG</sequence>
<dbReference type="Gene3D" id="1.10.3420.10">
    <property type="entry name" value="putative ntp pyrophosphohydrolase like domain"/>
    <property type="match status" value="1"/>
</dbReference>
<protein>
    <recommendedName>
        <fullName evidence="4">HAD family hydrolase</fullName>
    </recommendedName>
</protein>
<dbReference type="InterPro" id="IPR021130">
    <property type="entry name" value="PRib-ATP_PPHydrolase-like"/>
</dbReference>
<dbReference type="EMBL" id="RXPE01000030">
    <property type="protein sequence ID" value="RTR25351.1"/>
    <property type="molecule type" value="Genomic_DNA"/>
</dbReference>
<dbReference type="Proteomes" id="UP000277766">
    <property type="component" value="Unassembled WGS sequence"/>
</dbReference>
<keyword evidence="3" id="KW-1185">Reference proteome</keyword>
<dbReference type="InterPro" id="IPR023292">
    <property type="entry name" value="NTP_PyroPHydrolase-like_dom_sf"/>
</dbReference>
<proteinExistence type="predicted"/>